<accession>A0A7J6FTU6</accession>
<dbReference type="AlphaFoldDB" id="A0A7J6FTU6"/>
<comment type="caution">
    <text evidence="5">The sequence shown here is derived from an EMBL/GenBank/DDBJ whole genome shotgun (WGS) entry which is preliminary data.</text>
</comment>
<dbReference type="PANTHER" id="PTHR31580">
    <property type="entry name" value="FILAMENT-LIKE PLANT PROTEIN 4"/>
    <property type="match status" value="1"/>
</dbReference>
<sequence length="1032" mass="116078">MDHKSWLWRKKSSEKTILAANKVGNPEVQKIPTEKGVGSETGKTLNEKLALVILDSHVEHNLVAKNAKITQETMKGQEQVEPLKQEPDEALKKGVAANERFSNSDAAHRECKRQLIFVEEEIEKKIHDAVILASREYEKAQKKLEEKLAKASKQLTDIAVENSNLTKALLVKEKVVEDLNRHKSQSDAEFSALMARLDSTEKENAFLKYEFHMVEKELQIRNEEMEYYRQSADVLQEQNLECVKRITMLEQECQKLRSPMRKRLPGPLGLSRNMKSEVQVNGRNQTEMMRRRKLSPTKDLIVRDASIDNSSEIMSKDVHFVCERLRFVEEENEALKKILNMKSPEHNLSRAIHTETASKGQKSMELSKSNPLAKKLFVSTDFDMKSENGFRSSGSWASALISELEQFKNGKLGDPPNRKAFEGSDISLMDDFVEMEKLAIVSADTLTHGDLVPVAEALSHCAERNMEQHKDDDKSFDWLQVVLNAMIDQKHVSKRSLEELLDDIKFSVGYINQPTNHQFDKPKSKTPTETDLWNSPKRSTVLNSLTGALSVETSAEVGGNQHIQRNLSKSICKIIKLIQDTSPGSVIGNCSPDKPSADYYIHVFQWKWSELNAMLQRFINTCDDLLNGNARVEDFAEEAASTLDWILNNYVAPKEAASARDKIKKHFGLDDTQGENDEQVCLPSGESQGVGSEKHSLGWPLVAFGEGQQALIKVDNIPSTLQEENNKLRNELENIISVKNEMEVMLHSAKEKSEALMKQLQESQQRVGSLEAELETMKETKGSIEDEIENEKLISEDLDTQLSVAKAKLNQVYQKVSSLEVELEDKRNCCEELEATCLELQLQLESDATKETTDFKNQEEKQSQNDWEITTASAKLAECQETIVNLGKQLKALASPREAALLDKVFSTTSETPVANKDKRLSKRSSLRDKMLAEDDVKAEVVSSQNVKEMSSNVETDEKPAQSDSMNAIDSPSVPAHTTLACHSSSCKISNNAAGALAIVPSKKKGGFDLLRKLLRRRKKGQSHKSRFPAKV</sequence>
<dbReference type="EMBL" id="JAATIP010000098">
    <property type="protein sequence ID" value="KAF4374052.1"/>
    <property type="molecule type" value="Genomic_DNA"/>
</dbReference>
<organism evidence="5 6">
    <name type="scientific">Cannabis sativa</name>
    <name type="common">Hemp</name>
    <name type="synonym">Marijuana</name>
    <dbReference type="NCBI Taxonomy" id="3483"/>
    <lineage>
        <taxon>Eukaryota</taxon>
        <taxon>Viridiplantae</taxon>
        <taxon>Streptophyta</taxon>
        <taxon>Embryophyta</taxon>
        <taxon>Tracheophyta</taxon>
        <taxon>Spermatophyta</taxon>
        <taxon>Magnoliopsida</taxon>
        <taxon>eudicotyledons</taxon>
        <taxon>Gunneridae</taxon>
        <taxon>Pentapetalae</taxon>
        <taxon>rosids</taxon>
        <taxon>fabids</taxon>
        <taxon>Rosales</taxon>
        <taxon>Cannabaceae</taxon>
        <taxon>Cannabis</taxon>
    </lineage>
</organism>
<feature type="compositionally biased region" description="Polar residues" evidence="4">
    <location>
        <begin position="942"/>
        <end position="954"/>
    </location>
</feature>
<name>A0A7J6FTU6_CANSA</name>
<comment type="similarity">
    <text evidence="1">Belongs to the FPP family.</text>
</comment>
<keyword evidence="2 3" id="KW-0175">Coiled coil</keyword>
<proteinExistence type="inferred from homology"/>
<feature type="coiled-coil region" evidence="3">
    <location>
        <begin position="130"/>
        <end position="161"/>
    </location>
</feature>
<dbReference type="Proteomes" id="UP000525078">
    <property type="component" value="Unassembled WGS sequence"/>
</dbReference>
<feature type="coiled-coil region" evidence="3">
    <location>
        <begin position="816"/>
        <end position="843"/>
    </location>
</feature>
<feature type="compositionally biased region" description="Basic and acidic residues" evidence="4">
    <location>
        <begin position="926"/>
        <end position="939"/>
    </location>
</feature>
<evidence type="ECO:0008006" key="7">
    <source>
        <dbReference type="Google" id="ProtNLM"/>
    </source>
</evidence>
<dbReference type="Pfam" id="PF05911">
    <property type="entry name" value="FPP"/>
    <property type="match status" value="1"/>
</dbReference>
<protein>
    <recommendedName>
        <fullName evidence="7">Filament-like plant protein 7</fullName>
    </recommendedName>
</protein>
<feature type="coiled-coil region" evidence="3">
    <location>
        <begin position="721"/>
        <end position="787"/>
    </location>
</feature>
<reference evidence="5 6" key="1">
    <citation type="journal article" date="2020" name="bioRxiv">
        <title>Sequence and annotation of 42 cannabis genomes reveals extensive copy number variation in cannabinoid synthesis and pathogen resistance genes.</title>
        <authorList>
            <person name="Mckernan K.J."/>
            <person name="Helbert Y."/>
            <person name="Kane L.T."/>
            <person name="Ebling H."/>
            <person name="Zhang L."/>
            <person name="Liu B."/>
            <person name="Eaton Z."/>
            <person name="Mclaughlin S."/>
            <person name="Kingan S."/>
            <person name="Baybayan P."/>
            <person name="Concepcion G."/>
            <person name="Jordan M."/>
            <person name="Riva A."/>
            <person name="Barbazuk W."/>
            <person name="Harkins T."/>
        </authorList>
    </citation>
    <scope>NUCLEOTIDE SEQUENCE [LARGE SCALE GENOMIC DNA]</scope>
    <source>
        <strain evidence="6">cv. Jamaican Lion 4</strain>
        <tissue evidence="5">Leaf</tissue>
    </source>
</reference>
<feature type="region of interest" description="Disordered" evidence="4">
    <location>
        <begin position="912"/>
        <end position="966"/>
    </location>
</feature>
<dbReference type="PANTHER" id="PTHR31580:SF8">
    <property type="entry name" value="FILAMENT-LIKE PROTEIN (DUF869)"/>
    <property type="match status" value="1"/>
</dbReference>
<dbReference type="InterPro" id="IPR008587">
    <property type="entry name" value="FPP_plant"/>
</dbReference>
<evidence type="ECO:0000256" key="1">
    <source>
        <dbReference type="ARBA" id="ARBA00005921"/>
    </source>
</evidence>
<evidence type="ECO:0000256" key="3">
    <source>
        <dbReference type="SAM" id="Coils"/>
    </source>
</evidence>
<evidence type="ECO:0000256" key="2">
    <source>
        <dbReference type="ARBA" id="ARBA00023054"/>
    </source>
</evidence>
<evidence type="ECO:0000256" key="4">
    <source>
        <dbReference type="SAM" id="MobiDB-lite"/>
    </source>
</evidence>
<evidence type="ECO:0000313" key="5">
    <source>
        <dbReference type="EMBL" id="KAF4374052.1"/>
    </source>
</evidence>
<gene>
    <name evidence="5" type="ORF">F8388_007958</name>
</gene>
<evidence type="ECO:0000313" key="6">
    <source>
        <dbReference type="Proteomes" id="UP000525078"/>
    </source>
</evidence>